<dbReference type="AlphaFoldDB" id="A0A2T8I2I9"/>
<evidence type="ECO:0000313" key="2">
    <source>
        <dbReference type="EMBL" id="PVH31894.1"/>
    </source>
</evidence>
<dbReference type="Proteomes" id="UP000243499">
    <property type="component" value="Chromosome 9"/>
</dbReference>
<feature type="region of interest" description="Disordered" evidence="1">
    <location>
        <begin position="1"/>
        <end position="25"/>
    </location>
</feature>
<gene>
    <name evidence="2" type="ORF">PAHAL_9G254600</name>
</gene>
<dbReference type="Gramene" id="PVH31894">
    <property type="protein sequence ID" value="PVH31894"/>
    <property type="gene ID" value="PAHAL_9G254600"/>
</dbReference>
<name>A0A2T8I2I9_9POAL</name>
<organism evidence="2">
    <name type="scientific">Panicum hallii</name>
    <dbReference type="NCBI Taxonomy" id="206008"/>
    <lineage>
        <taxon>Eukaryota</taxon>
        <taxon>Viridiplantae</taxon>
        <taxon>Streptophyta</taxon>
        <taxon>Embryophyta</taxon>
        <taxon>Tracheophyta</taxon>
        <taxon>Spermatophyta</taxon>
        <taxon>Magnoliopsida</taxon>
        <taxon>Liliopsida</taxon>
        <taxon>Poales</taxon>
        <taxon>Poaceae</taxon>
        <taxon>PACMAD clade</taxon>
        <taxon>Panicoideae</taxon>
        <taxon>Panicodae</taxon>
        <taxon>Paniceae</taxon>
        <taxon>Panicinae</taxon>
        <taxon>Panicum</taxon>
        <taxon>Panicum sect. Panicum</taxon>
    </lineage>
</organism>
<dbReference type="EMBL" id="CM008054">
    <property type="protein sequence ID" value="PVH31894.1"/>
    <property type="molecule type" value="Genomic_DNA"/>
</dbReference>
<accession>A0A2T8I2I9</accession>
<protein>
    <submittedName>
        <fullName evidence="2">Uncharacterized protein</fullName>
    </submittedName>
</protein>
<reference evidence="2" key="1">
    <citation type="submission" date="2018-04" db="EMBL/GenBank/DDBJ databases">
        <title>WGS assembly of Panicum hallii.</title>
        <authorList>
            <person name="Lovell J."/>
            <person name="Jenkins J."/>
            <person name="Lowry D."/>
            <person name="Mamidi S."/>
            <person name="Sreedasyam A."/>
            <person name="Weng X."/>
            <person name="Barry K."/>
            <person name="Bonette J."/>
            <person name="Campitelli B."/>
            <person name="Daum C."/>
            <person name="Gordon S."/>
            <person name="Gould B."/>
            <person name="Lipzen A."/>
            <person name="Macqueen A."/>
            <person name="Palacio-Mejia J."/>
            <person name="Plott C."/>
            <person name="Shakirov E."/>
            <person name="Shu S."/>
            <person name="Yoshinaga Y."/>
            <person name="Zane M."/>
            <person name="Rokhsar D."/>
            <person name="Grimwood J."/>
            <person name="Schmutz J."/>
            <person name="Juenger T."/>
        </authorList>
    </citation>
    <scope>NUCLEOTIDE SEQUENCE [LARGE SCALE GENOMIC DNA]</scope>
    <source>
        <strain evidence="2">FIL2</strain>
    </source>
</reference>
<evidence type="ECO:0000256" key="1">
    <source>
        <dbReference type="SAM" id="MobiDB-lite"/>
    </source>
</evidence>
<sequence>MNKEGKGNHAPGHAATHAGEPRRSIYQEAGHLITYAAHQATAPVGCHVEMLDAAHTVASASHAGRNARASHHRARCSAARRCARLLLALPHAPPRRA</sequence>
<proteinExistence type="predicted"/>